<keyword evidence="3 7" id="KW-0418">Kinase</keyword>
<dbReference type="SUPFAM" id="SSF63862">
    <property type="entry name" value="Thiamin pyrophosphokinase, substrate-binding domain"/>
    <property type="match status" value="1"/>
</dbReference>
<evidence type="ECO:0000313" key="8">
    <source>
        <dbReference type="Proteomes" id="UP000316968"/>
    </source>
</evidence>
<dbReference type="GO" id="GO:0005524">
    <property type="term" value="F:ATP binding"/>
    <property type="evidence" value="ECO:0007669"/>
    <property type="project" value="UniProtKB-KW"/>
</dbReference>
<evidence type="ECO:0000256" key="5">
    <source>
        <dbReference type="NCBIfam" id="TIGR01378"/>
    </source>
</evidence>
<evidence type="ECO:0000259" key="6">
    <source>
        <dbReference type="SMART" id="SM00983"/>
    </source>
</evidence>
<dbReference type="Pfam" id="PF04263">
    <property type="entry name" value="TPK_catalytic"/>
    <property type="match status" value="1"/>
</dbReference>
<protein>
    <recommendedName>
        <fullName evidence="5">Thiamine diphosphokinase</fullName>
        <ecNumber evidence="5">2.7.6.2</ecNumber>
    </recommendedName>
</protein>
<dbReference type="PANTHER" id="PTHR41299">
    <property type="entry name" value="THIAMINE PYROPHOSPHOKINASE"/>
    <property type="match status" value="1"/>
</dbReference>
<dbReference type="PANTHER" id="PTHR41299:SF1">
    <property type="entry name" value="THIAMINE PYROPHOSPHOKINASE"/>
    <property type="match status" value="1"/>
</dbReference>
<name>A0A4Y6V4H2_SACBS</name>
<dbReference type="Gene3D" id="3.40.50.10240">
    <property type="entry name" value="Thiamin pyrophosphokinase, catalytic domain"/>
    <property type="match status" value="1"/>
</dbReference>
<dbReference type="GO" id="GO:0016301">
    <property type="term" value="F:kinase activity"/>
    <property type="evidence" value="ECO:0007669"/>
    <property type="project" value="UniProtKB-KW"/>
</dbReference>
<evidence type="ECO:0000313" key="7">
    <source>
        <dbReference type="EMBL" id="QDH23407.1"/>
    </source>
</evidence>
<keyword evidence="2" id="KW-0547">Nucleotide-binding</keyword>
<accession>A0A4Y6V4H2</accession>
<dbReference type="Pfam" id="PF04265">
    <property type="entry name" value="TPK_B1_binding"/>
    <property type="match status" value="1"/>
</dbReference>
<sequence length="213" mass="23416">MNDTRVIIVSGGLWTDDYLDYIRPGDLLIGADRGALMLIERGLRPDIAVGDFDSVSPEDAERIRVLSGRIDTCDPVDKNYTDTELAFELALNERPSEIVMLGVTGGRMDHTLANVQLLIRALRRQVVCTIRDRNNYIQLTGSQLVVEDRGFTYVSLIPATMEVSGVTLEGFEYPLENATLRQGQSLSVSNKLSGPSGTVSIESGLLLVIQSRD</sequence>
<dbReference type="OrthoDB" id="9804377at2"/>
<dbReference type="InterPro" id="IPR007371">
    <property type="entry name" value="TPK_catalytic"/>
</dbReference>
<evidence type="ECO:0000256" key="4">
    <source>
        <dbReference type="ARBA" id="ARBA00022840"/>
    </source>
</evidence>
<dbReference type="NCBIfam" id="TIGR01378">
    <property type="entry name" value="thi_PPkinase"/>
    <property type="match status" value="1"/>
</dbReference>
<organism evidence="7 8">
    <name type="scientific">Saccharibacillus brassicae</name>
    <dbReference type="NCBI Taxonomy" id="2583377"/>
    <lineage>
        <taxon>Bacteria</taxon>
        <taxon>Bacillati</taxon>
        <taxon>Bacillota</taxon>
        <taxon>Bacilli</taxon>
        <taxon>Bacillales</taxon>
        <taxon>Paenibacillaceae</taxon>
        <taxon>Saccharibacillus</taxon>
    </lineage>
</organism>
<dbReference type="GO" id="GO:0030975">
    <property type="term" value="F:thiamine binding"/>
    <property type="evidence" value="ECO:0007669"/>
    <property type="project" value="InterPro"/>
</dbReference>
<keyword evidence="8" id="KW-1185">Reference proteome</keyword>
<dbReference type="EMBL" id="CP041217">
    <property type="protein sequence ID" value="QDH23407.1"/>
    <property type="molecule type" value="Genomic_DNA"/>
</dbReference>
<dbReference type="Proteomes" id="UP000316968">
    <property type="component" value="Chromosome"/>
</dbReference>
<keyword evidence="4" id="KW-0067">ATP-binding</keyword>
<dbReference type="SUPFAM" id="SSF63999">
    <property type="entry name" value="Thiamin pyrophosphokinase, catalytic domain"/>
    <property type="match status" value="1"/>
</dbReference>
<dbReference type="GO" id="GO:0004788">
    <property type="term" value="F:thiamine diphosphokinase activity"/>
    <property type="evidence" value="ECO:0007669"/>
    <property type="project" value="UniProtKB-UniRule"/>
</dbReference>
<keyword evidence="1 7" id="KW-0808">Transferase</keyword>
<dbReference type="AlphaFoldDB" id="A0A4Y6V4H2"/>
<dbReference type="InterPro" id="IPR006282">
    <property type="entry name" value="Thi_PPkinase"/>
</dbReference>
<evidence type="ECO:0000256" key="1">
    <source>
        <dbReference type="ARBA" id="ARBA00022679"/>
    </source>
</evidence>
<dbReference type="GO" id="GO:0006772">
    <property type="term" value="P:thiamine metabolic process"/>
    <property type="evidence" value="ECO:0007669"/>
    <property type="project" value="UniProtKB-UniRule"/>
</dbReference>
<feature type="domain" description="Thiamin pyrophosphokinase thiamin-binding" evidence="6">
    <location>
        <begin position="141"/>
        <end position="207"/>
    </location>
</feature>
<dbReference type="SMART" id="SM00983">
    <property type="entry name" value="TPK_B1_binding"/>
    <property type="match status" value="1"/>
</dbReference>
<dbReference type="GO" id="GO:0009229">
    <property type="term" value="P:thiamine diphosphate biosynthetic process"/>
    <property type="evidence" value="ECO:0007669"/>
    <property type="project" value="InterPro"/>
</dbReference>
<dbReference type="KEGG" id="saca:FFV09_22595"/>
<evidence type="ECO:0000256" key="3">
    <source>
        <dbReference type="ARBA" id="ARBA00022777"/>
    </source>
</evidence>
<dbReference type="InterPro" id="IPR053149">
    <property type="entry name" value="TPK"/>
</dbReference>
<evidence type="ECO:0000256" key="2">
    <source>
        <dbReference type="ARBA" id="ARBA00022741"/>
    </source>
</evidence>
<dbReference type="RefSeq" id="WP_141449944.1">
    <property type="nucleotide sequence ID" value="NZ_CP041217.1"/>
</dbReference>
<gene>
    <name evidence="7" type="ORF">FFV09_22595</name>
</gene>
<proteinExistence type="predicted"/>
<dbReference type="InterPro" id="IPR036759">
    <property type="entry name" value="TPK_catalytic_sf"/>
</dbReference>
<dbReference type="InterPro" id="IPR036371">
    <property type="entry name" value="TPK_B1-bd_sf"/>
</dbReference>
<dbReference type="CDD" id="cd07995">
    <property type="entry name" value="TPK"/>
    <property type="match status" value="1"/>
</dbReference>
<dbReference type="EC" id="2.7.6.2" evidence="5"/>
<dbReference type="InterPro" id="IPR007373">
    <property type="entry name" value="Thiamin_PyroPKinase_B1-bd"/>
</dbReference>
<reference evidence="7 8" key="1">
    <citation type="submission" date="2019-06" db="EMBL/GenBank/DDBJ databases">
        <title>Saccharibacillus brassicae sp. nov., an endophytic bacterium isolated from Chinese cabbage seeds (Brassica pekinensis).</title>
        <authorList>
            <person name="Jiang L."/>
            <person name="Lee J."/>
            <person name="Kim S.W."/>
        </authorList>
    </citation>
    <scope>NUCLEOTIDE SEQUENCE [LARGE SCALE GENOMIC DNA]</scope>
    <source>
        <strain evidence="8">KCTC 43072 / ATSA2</strain>
    </source>
</reference>